<organism evidence="3 4">
    <name type="scientific">Wansuia hejianensis</name>
    <dbReference type="NCBI Taxonomy" id="2763667"/>
    <lineage>
        <taxon>Bacteria</taxon>
        <taxon>Bacillati</taxon>
        <taxon>Bacillota</taxon>
        <taxon>Clostridia</taxon>
        <taxon>Lachnospirales</taxon>
        <taxon>Lachnospiraceae</taxon>
        <taxon>Wansuia</taxon>
    </lineage>
</organism>
<dbReference type="CDD" id="cd06445">
    <property type="entry name" value="ATase"/>
    <property type="match status" value="1"/>
</dbReference>
<dbReference type="Proteomes" id="UP000515860">
    <property type="component" value="Chromosome"/>
</dbReference>
<dbReference type="InterPro" id="IPR014048">
    <property type="entry name" value="MethylDNA_cys_MeTrfase_DNA-bd"/>
</dbReference>
<dbReference type="AlphaFoldDB" id="A0A7G9GBA2"/>
<reference evidence="3 4" key="1">
    <citation type="submission" date="2020-08" db="EMBL/GenBank/DDBJ databases">
        <authorList>
            <person name="Liu C."/>
            <person name="Sun Q."/>
        </authorList>
    </citation>
    <scope>NUCLEOTIDE SEQUENCE [LARGE SCALE GENOMIC DNA]</scope>
    <source>
        <strain evidence="3 4">NSJ-29</strain>
    </source>
</reference>
<evidence type="ECO:0000313" key="3">
    <source>
        <dbReference type="EMBL" id="QNM08084.1"/>
    </source>
</evidence>
<evidence type="ECO:0000259" key="2">
    <source>
        <dbReference type="Pfam" id="PF01035"/>
    </source>
</evidence>
<sequence length="120" mass="13141">MDFYKRMKVACGRIPEGKVATYGQIALLCGKPRNARQVGYGLRCGLAGDVPAHRMVNARGVLSGAASFEVPGLQKMLLEKEGIQVMITDEGQVVDLKKYGWKNTLREAETLAVEFELLGI</sequence>
<dbReference type="GO" id="GO:0006281">
    <property type="term" value="P:DNA repair"/>
    <property type="evidence" value="ECO:0007669"/>
    <property type="project" value="InterPro"/>
</dbReference>
<dbReference type="InterPro" id="IPR036388">
    <property type="entry name" value="WH-like_DNA-bd_sf"/>
</dbReference>
<feature type="domain" description="Methylated-DNA-[protein]-cysteine S-methyltransferase DNA binding" evidence="2">
    <location>
        <begin position="2"/>
        <end position="83"/>
    </location>
</feature>
<dbReference type="InterPro" id="IPR036217">
    <property type="entry name" value="MethylDNA_cys_MeTrfase_DNAb"/>
</dbReference>
<dbReference type="PANTHER" id="PTHR42942">
    <property type="entry name" value="6-O-METHYLGUANINE DNA METHYLTRANSFERASE"/>
    <property type="match status" value="1"/>
</dbReference>
<accession>A0A7G9GBA2</accession>
<dbReference type="SUPFAM" id="SSF46767">
    <property type="entry name" value="Methylated DNA-protein cysteine methyltransferase, C-terminal domain"/>
    <property type="match status" value="1"/>
</dbReference>
<evidence type="ECO:0000313" key="4">
    <source>
        <dbReference type="Proteomes" id="UP000515860"/>
    </source>
</evidence>
<proteinExistence type="predicted"/>
<evidence type="ECO:0000256" key="1">
    <source>
        <dbReference type="ARBA" id="ARBA00022763"/>
    </source>
</evidence>
<dbReference type="Gene3D" id="1.10.10.10">
    <property type="entry name" value="Winged helix-like DNA-binding domain superfamily/Winged helix DNA-binding domain"/>
    <property type="match status" value="1"/>
</dbReference>
<dbReference type="InterPro" id="IPR052520">
    <property type="entry name" value="ATL_DNA_repair"/>
</dbReference>
<dbReference type="Pfam" id="PF01035">
    <property type="entry name" value="DNA_binding_1"/>
    <property type="match status" value="1"/>
</dbReference>
<dbReference type="PANTHER" id="PTHR42942:SF1">
    <property type="entry name" value="ALKYLTRANSFERASE-LIKE PROTEIN 1"/>
    <property type="match status" value="1"/>
</dbReference>
<name>A0A7G9GBA2_9FIRM</name>
<keyword evidence="4" id="KW-1185">Reference proteome</keyword>
<dbReference type="EMBL" id="CP060635">
    <property type="protein sequence ID" value="QNM08084.1"/>
    <property type="molecule type" value="Genomic_DNA"/>
</dbReference>
<keyword evidence="1" id="KW-0227">DNA damage</keyword>
<dbReference type="RefSeq" id="WP_118646809.1">
    <property type="nucleotide sequence ID" value="NZ_CP060635.1"/>
</dbReference>
<dbReference type="GO" id="GO:0003824">
    <property type="term" value="F:catalytic activity"/>
    <property type="evidence" value="ECO:0007669"/>
    <property type="project" value="InterPro"/>
</dbReference>
<dbReference type="KEGG" id="whj:H9Q79_14490"/>
<gene>
    <name evidence="3" type="ORF">H9Q79_14490</name>
</gene>
<protein>
    <submittedName>
        <fullName evidence="3">MGMT family protein</fullName>
    </submittedName>
</protein>